<feature type="transmembrane region" description="Helical" evidence="8">
    <location>
        <begin position="318"/>
        <end position="339"/>
    </location>
</feature>
<dbReference type="SUPFAM" id="SSF103473">
    <property type="entry name" value="MFS general substrate transporter"/>
    <property type="match status" value="1"/>
</dbReference>
<dbReference type="InterPro" id="IPR020846">
    <property type="entry name" value="MFS_dom"/>
</dbReference>
<dbReference type="PROSITE" id="PS50850">
    <property type="entry name" value="MFS"/>
    <property type="match status" value="1"/>
</dbReference>
<feature type="transmembrane region" description="Helical" evidence="8">
    <location>
        <begin position="150"/>
        <end position="173"/>
    </location>
</feature>
<feature type="transmembrane region" description="Helical" evidence="8">
    <location>
        <begin position="23"/>
        <end position="43"/>
    </location>
</feature>
<dbReference type="InterPro" id="IPR004638">
    <property type="entry name" value="EmrB-like"/>
</dbReference>
<organism evidence="10 11">
    <name type="scientific">Sorangium cellulosum</name>
    <name type="common">Polyangium cellulosum</name>
    <dbReference type="NCBI Taxonomy" id="56"/>
    <lineage>
        <taxon>Bacteria</taxon>
        <taxon>Pseudomonadati</taxon>
        <taxon>Myxococcota</taxon>
        <taxon>Polyangia</taxon>
        <taxon>Polyangiales</taxon>
        <taxon>Polyangiaceae</taxon>
        <taxon>Sorangium</taxon>
    </lineage>
</organism>
<reference evidence="10 11" key="1">
    <citation type="submission" date="2014-02" db="EMBL/GenBank/DDBJ databases">
        <title>The small core and large imbalanced accessory genome model reveals a collaborative survival strategy of Sorangium cellulosum strains in nature.</title>
        <authorList>
            <person name="Han K."/>
            <person name="Peng R."/>
            <person name="Blom J."/>
            <person name="Li Y.-Z."/>
        </authorList>
    </citation>
    <scope>NUCLEOTIDE SEQUENCE [LARGE SCALE GENOMIC DNA]</scope>
    <source>
        <strain evidence="10 11">So0011-07</strain>
    </source>
</reference>
<proteinExistence type="inferred from homology"/>
<dbReference type="PRINTS" id="PR01036">
    <property type="entry name" value="TCRTETB"/>
</dbReference>
<keyword evidence="7 8" id="KW-0472">Membrane</keyword>
<dbReference type="AlphaFoldDB" id="A0A150RYT5"/>
<feature type="transmembrane region" description="Helical" evidence="8">
    <location>
        <begin position="116"/>
        <end position="138"/>
    </location>
</feature>
<keyword evidence="3" id="KW-0813">Transport</keyword>
<gene>
    <name evidence="10" type="ORF">BE17_07970</name>
</gene>
<feature type="transmembrane region" description="Helical" evidence="8">
    <location>
        <begin position="498"/>
        <end position="517"/>
    </location>
</feature>
<dbReference type="GO" id="GO:0005886">
    <property type="term" value="C:plasma membrane"/>
    <property type="evidence" value="ECO:0007669"/>
    <property type="project" value="UniProtKB-SubCell"/>
</dbReference>
<evidence type="ECO:0000256" key="2">
    <source>
        <dbReference type="ARBA" id="ARBA00008537"/>
    </source>
</evidence>
<dbReference type="Proteomes" id="UP000075635">
    <property type="component" value="Unassembled WGS sequence"/>
</dbReference>
<evidence type="ECO:0000256" key="3">
    <source>
        <dbReference type="ARBA" id="ARBA00022448"/>
    </source>
</evidence>
<feature type="transmembrane region" description="Helical" evidence="8">
    <location>
        <begin position="179"/>
        <end position="199"/>
    </location>
</feature>
<feature type="transmembrane region" description="Helical" evidence="8">
    <location>
        <begin position="91"/>
        <end position="110"/>
    </location>
</feature>
<dbReference type="Gene3D" id="1.20.1250.20">
    <property type="entry name" value="MFS general substrate transporter like domains"/>
    <property type="match status" value="1"/>
</dbReference>
<dbReference type="Gene3D" id="1.20.1720.10">
    <property type="entry name" value="Multidrug resistance protein D"/>
    <property type="match status" value="1"/>
</dbReference>
<protein>
    <submittedName>
        <fullName evidence="10">Multidrug MFS transporter</fullName>
    </submittedName>
</protein>
<dbReference type="GO" id="GO:0022857">
    <property type="term" value="F:transmembrane transporter activity"/>
    <property type="evidence" value="ECO:0007669"/>
    <property type="project" value="InterPro"/>
</dbReference>
<feature type="transmembrane region" description="Helical" evidence="8">
    <location>
        <begin position="63"/>
        <end position="84"/>
    </location>
</feature>
<evidence type="ECO:0000256" key="7">
    <source>
        <dbReference type="ARBA" id="ARBA00023136"/>
    </source>
</evidence>
<evidence type="ECO:0000256" key="5">
    <source>
        <dbReference type="ARBA" id="ARBA00022692"/>
    </source>
</evidence>
<evidence type="ECO:0000256" key="4">
    <source>
        <dbReference type="ARBA" id="ARBA00022475"/>
    </source>
</evidence>
<evidence type="ECO:0000313" key="11">
    <source>
        <dbReference type="Proteomes" id="UP000075635"/>
    </source>
</evidence>
<name>A0A150RYT5_SORCE</name>
<dbReference type="InterPro" id="IPR036259">
    <property type="entry name" value="MFS_trans_sf"/>
</dbReference>
<feature type="transmembrane region" description="Helical" evidence="8">
    <location>
        <begin position="243"/>
        <end position="260"/>
    </location>
</feature>
<comment type="subcellular location">
    <subcellularLocation>
        <location evidence="1">Cell membrane</location>
        <topology evidence="1">Multi-pass membrane protein</topology>
    </subcellularLocation>
</comment>
<keyword evidence="6 8" id="KW-1133">Transmembrane helix</keyword>
<feature type="domain" description="Major facilitator superfamily (MFS) profile" evidence="9">
    <location>
        <begin position="25"/>
        <end position="521"/>
    </location>
</feature>
<feature type="transmembrane region" description="Helical" evidence="8">
    <location>
        <begin position="281"/>
        <end position="306"/>
    </location>
</feature>
<evidence type="ECO:0000256" key="8">
    <source>
        <dbReference type="SAM" id="Phobius"/>
    </source>
</evidence>
<feature type="transmembrane region" description="Helical" evidence="8">
    <location>
        <begin position="346"/>
        <end position="362"/>
    </location>
</feature>
<dbReference type="PANTHER" id="PTHR42718:SF9">
    <property type="entry name" value="MAJOR FACILITATOR SUPERFAMILY MULTIDRUG TRANSPORTER MFSC"/>
    <property type="match status" value="1"/>
</dbReference>
<sequence length="528" mass="55611">MAEAAIAAPPAAYADAPANANRWLVAVAVALGALLEIVDTSIVNVALTEMQNSLGATLTQVSWVVSSYAIANVIILPLTAWLGHRFGKKRYFVFSLIAFTAASVLCGMAHSLPMLIVARVLQGLGGGGLLAKAQSILFETFPKHEQAMAQGFFSAIVIAGPTIGPTLGGYIVTNIDWRWIFFINVPLGIAAVLMCLAFLPPDVPGERARGGVDWIAIALLAAGVGSLQTVLEEGHAEEWFDSPFILAFSVVAAVSLALFIHRELSSKSPIVDLRVLRHRSLWAGSLLSAVIGMGLYGTLFAVPIFAQSILHYTSQQTGLLLLPGALASAFSMPLVARLLGRFDPRPLIIAGGLILLAALFQLQTLTPMTGAGDLFWPLIIRSFGTTLMFLPLSMATLGPLPKKDIAAATGLYSLTRQLGGSVGVAVLTTVLADRQAFHRAVLVSDVGASDPRTLERIAAYASGFVAKGFDAADARNKALHILDGIVNLQAAVMSFNDTFWVTAVLVIATLPLVFLLGKGRGGAVSAGH</sequence>
<evidence type="ECO:0000259" key="9">
    <source>
        <dbReference type="PROSITE" id="PS50850"/>
    </source>
</evidence>
<dbReference type="InterPro" id="IPR011701">
    <property type="entry name" value="MFS"/>
</dbReference>
<dbReference type="CDD" id="cd17503">
    <property type="entry name" value="MFS_LmrB_MDR_like"/>
    <property type="match status" value="1"/>
</dbReference>
<dbReference type="NCBIfam" id="TIGR00711">
    <property type="entry name" value="efflux_EmrB"/>
    <property type="match status" value="1"/>
</dbReference>
<feature type="transmembrane region" description="Helical" evidence="8">
    <location>
        <begin position="374"/>
        <end position="393"/>
    </location>
</feature>
<comment type="caution">
    <text evidence="10">The sequence shown here is derived from an EMBL/GenBank/DDBJ whole genome shotgun (WGS) entry which is preliminary data.</text>
</comment>
<dbReference type="Pfam" id="PF07690">
    <property type="entry name" value="MFS_1"/>
    <property type="match status" value="1"/>
</dbReference>
<feature type="transmembrane region" description="Helical" evidence="8">
    <location>
        <begin position="211"/>
        <end position="231"/>
    </location>
</feature>
<dbReference type="PANTHER" id="PTHR42718">
    <property type="entry name" value="MAJOR FACILITATOR SUPERFAMILY MULTIDRUG TRANSPORTER MFSC"/>
    <property type="match status" value="1"/>
</dbReference>
<keyword evidence="5 8" id="KW-0812">Transmembrane</keyword>
<evidence type="ECO:0000256" key="6">
    <source>
        <dbReference type="ARBA" id="ARBA00022989"/>
    </source>
</evidence>
<accession>A0A150RYT5</accession>
<keyword evidence="4" id="KW-1003">Cell membrane</keyword>
<comment type="similarity">
    <text evidence="2">Belongs to the major facilitator superfamily. EmrB family.</text>
</comment>
<evidence type="ECO:0000313" key="10">
    <source>
        <dbReference type="EMBL" id="KYF85402.1"/>
    </source>
</evidence>
<dbReference type="EMBL" id="JEMB01001720">
    <property type="protein sequence ID" value="KYF85402.1"/>
    <property type="molecule type" value="Genomic_DNA"/>
</dbReference>
<evidence type="ECO:0000256" key="1">
    <source>
        <dbReference type="ARBA" id="ARBA00004651"/>
    </source>
</evidence>